<accession>A0AAU7ATA9</accession>
<dbReference type="KEGG" id="parq:DSM112329_01723"/>
<reference evidence="2" key="1">
    <citation type="submission" date="2022-12" db="EMBL/GenBank/DDBJ databases">
        <title>Paraconexibacter alkalitolerans sp. nov. and Baekduia alba sp. nov., isolated from soil and emended description of the genera Paraconexibacter (Chun et al., 2020) and Baekduia (An et al., 2020).</title>
        <authorList>
            <person name="Vieira S."/>
            <person name="Huber K.J."/>
            <person name="Geppert A."/>
            <person name="Wolf J."/>
            <person name="Neumann-Schaal M."/>
            <person name="Muesken M."/>
            <person name="Overmann J."/>
        </authorList>
    </citation>
    <scope>NUCLEOTIDE SEQUENCE</scope>
    <source>
        <strain evidence="2">AEG42_29</strain>
    </source>
</reference>
<dbReference type="PANTHER" id="PTHR33371">
    <property type="entry name" value="INTERMEMBRANE PHOSPHOLIPID TRANSPORT SYSTEM BINDING PROTEIN MLAD-RELATED"/>
    <property type="match status" value="1"/>
</dbReference>
<dbReference type="EMBL" id="CP114014">
    <property type="protein sequence ID" value="XAY04885.1"/>
    <property type="molecule type" value="Genomic_DNA"/>
</dbReference>
<protein>
    <recommendedName>
        <fullName evidence="1">Mce/MlaD domain-containing protein</fullName>
    </recommendedName>
</protein>
<dbReference type="AlphaFoldDB" id="A0AAU7ATA9"/>
<evidence type="ECO:0000313" key="2">
    <source>
        <dbReference type="EMBL" id="XAY04885.1"/>
    </source>
</evidence>
<dbReference type="RefSeq" id="WP_354701411.1">
    <property type="nucleotide sequence ID" value="NZ_CP114014.1"/>
</dbReference>
<name>A0AAU7ATA9_9ACTN</name>
<dbReference type="PANTHER" id="PTHR33371:SF4">
    <property type="entry name" value="INTERMEMBRANE PHOSPHOLIPID TRANSPORT SYSTEM BINDING PROTEIN MLAD"/>
    <property type="match status" value="1"/>
</dbReference>
<organism evidence="2">
    <name type="scientific">Paraconexibacter sp. AEG42_29</name>
    <dbReference type="NCBI Taxonomy" id="2997339"/>
    <lineage>
        <taxon>Bacteria</taxon>
        <taxon>Bacillati</taxon>
        <taxon>Actinomycetota</taxon>
        <taxon>Thermoleophilia</taxon>
        <taxon>Solirubrobacterales</taxon>
        <taxon>Paraconexibacteraceae</taxon>
        <taxon>Paraconexibacter</taxon>
    </lineage>
</organism>
<proteinExistence type="predicted"/>
<sequence>MTSARRTRRPRREQARPFTVLSTGLLVLALLAGVLTVALRSPGGVPGVSYGSYEVALPDAGNLRPHNEVRIAGVRVGQVASKDVRDGQALLRLKLDSGTGPLPRDTTVFIRSRGLLGQRYLELVPGRSSTMLAQDATIRSGTDSLTFGVPETLDTFDTATRQGLGTTFGELGRGLLGRGDDLNGALRVVAPTGRRLRTTIGTVLERDGAVARLAPSLNAAATPLDGAREDIARGLKPGADALTPFADHGEDVQQLLAEAPPALRTARAGLDGGARLLASVRTVARAADGTLPAAPAALRQTATLLRTSREPLRRTTRLLKAAGPAVPALVKVTDALEPDLKLLTNAANALRPTLVTVGQHGCDVKNFATVWRSFLGFGVAGGGAIGPLNSIRVVATPAFEEIRGQGELITSVTEKLVDHDPYPRPCKFVPGAYYPVSLTQGAPK</sequence>
<dbReference type="Pfam" id="PF02470">
    <property type="entry name" value="MlaD"/>
    <property type="match status" value="1"/>
</dbReference>
<dbReference type="InterPro" id="IPR003399">
    <property type="entry name" value="Mce/MlaD"/>
</dbReference>
<dbReference type="InterPro" id="IPR052336">
    <property type="entry name" value="MlaD_Phospholipid_Transporter"/>
</dbReference>
<evidence type="ECO:0000259" key="1">
    <source>
        <dbReference type="Pfam" id="PF02470"/>
    </source>
</evidence>
<feature type="domain" description="Mce/MlaD" evidence="1">
    <location>
        <begin position="52"/>
        <end position="126"/>
    </location>
</feature>
<gene>
    <name evidence="2" type="ORF">DSM112329_01723</name>
</gene>